<proteinExistence type="predicted"/>
<gene>
    <name evidence="2" type="ORF">ACFOY2_48520</name>
</gene>
<dbReference type="PROSITE" id="PS50943">
    <property type="entry name" value="HTH_CROC1"/>
    <property type="match status" value="1"/>
</dbReference>
<evidence type="ECO:0000259" key="1">
    <source>
        <dbReference type="PROSITE" id="PS50943"/>
    </source>
</evidence>
<dbReference type="RefSeq" id="WP_379534954.1">
    <property type="nucleotide sequence ID" value="NZ_JBHSBI010000040.1"/>
</dbReference>
<dbReference type="Pfam" id="PF13560">
    <property type="entry name" value="HTH_31"/>
    <property type="match status" value="1"/>
</dbReference>
<protein>
    <submittedName>
        <fullName evidence="2">Helix-turn-helix domain-containing protein</fullName>
    </submittedName>
</protein>
<evidence type="ECO:0000313" key="2">
    <source>
        <dbReference type="EMBL" id="MFC4015134.1"/>
    </source>
</evidence>
<name>A0ABV8GSD6_9ACTN</name>
<dbReference type="Proteomes" id="UP001595851">
    <property type="component" value="Unassembled WGS sequence"/>
</dbReference>
<evidence type="ECO:0000313" key="3">
    <source>
        <dbReference type="Proteomes" id="UP001595851"/>
    </source>
</evidence>
<dbReference type="InterPro" id="IPR010982">
    <property type="entry name" value="Lambda_DNA-bd_dom_sf"/>
</dbReference>
<comment type="caution">
    <text evidence="2">The sequence shown here is derived from an EMBL/GenBank/DDBJ whole genome shotgun (WGS) entry which is preliminary data.</text>
</comment>
<reference evidence="3" key="1">
    <citation type="journal article" date="2019" name="Int. J. Syst. Evol. Microbiol.">
        <title>The Global Catalogue of Microorganisms (GCM) 10K type strain sequencing project: providing services to taxonomists for standard genome sequencing and annotation.</title>
        <authorList>
            <consortium name="The Broad Institute Genomics Platform"/>
            <consortium name="The Broad Institute Genome Sequencing Center for Infectious Disease"/>
            <person name="Wu L."/>
            <person name="Ma J."/>
        </authorList>
    </citation>
    <scope>NUCLEOTIDE SEQUENCE [LARGE SCALE GENOMIC DNA]</scope>
    <source>
        <strain evidence="3">TBRC 1276</strain>
    </source>
</reference>
<feature type="domain" description="HTH cro/C1-type" evidence="1">
    <location>
        <begin position="34"/>
        <end position="87"/>
    </location>
</feature>
<dbReference type="InterPro" id="IPR001387">
    <property type="entry name" value="Cro/C1-type_HTH"/>
</dbReference>
<dbReference type="SMART" id="SM00530">
    <property type="entry name" value="HTH_XRE"/>
    <property type="match status" value="1"/>
</dbReference>
<dbReference type="Gene3D" id="1.10.260.40">
    <property type="entry name" value="lambda repressor-like DNA-binding domains"/>
    <property type="match status" value="1"/>
</dbReference>
<dbReference type="CDD" id="cd00093">
    <property type="entry name" value="HTH_XRE"/>
    <property type="match status" value="1"/>
</dbReference>
<organism evidence="2 3">
    <name type="scientific">Nonomuraea purpurea</name>
    <dbReference type="NCBI Taxonomy" id="1849276"/>
    <lineage>
        <taxon>Bacteria</taxon>
        <taxon>Bacillati</taxon>
        <taxon>Actinomycetota</taxon>
        <taxon>Actinomycetes</taxon>
        <taxon>Streptosporangiales</taxon>
        <taxon>Streptosporangiaceae</taxon>
        <taxon>Nonomuraea</taxon>
    </lineage>
</organism>
<dbReference type="Pfam" id="PF19054">
    <property type="entry name" value="DUF5753"/>
    <property type="match status" value="1"/>
</dbReference>
<dbReference type="SUPFAM" id="SSF47413">
    <property type="entry name" value="lambda repressor-like DNA-binding domains"/>
    <property type="match status" value="1"/>
</dbReference>
<keyword evidence="3" id="KW-1185">Reference proteome</keyword>
<dbReference type="InterPro" id="IPR043917">
    <property type="entry name" value="DUF5753"/>
</dbReference>
<accession>A0ABV8GSD6</accession>
<sequence length="303" mass="33523">MPTAHGEDDVASLVDSDTRQPGPTALRLLLGAHLRRLREAHGVSRDEAAYLIRGSQSKISRMEAGRIGFKQRDVADLLTLYALTDEAERAALLALADQANEPAWWQDHRDVIPDWFEEYLGLEQDASLIRIHEVQYVPGLLQTEDYARAVIVQGPNAGSAAQIERRVAVRMRRQRIFDGPAPTRLWAVVDEASLRRRVGNNAIMRDQLEHLARMAELPHITIQILPFSAGGPSGGIGPVTLLRFAQVELPDVVYLEHLASAQYLTKPSEVGPYLHLMNTLGVQAASPNATRESLREMIAASLP</sequence>
<dbReference type="EMBL" id="JBHSBI010000040">
    <property type="protein sequence ID" value="MFC4015134.1"/>
    <property type="molecule type" value="Genomic_DNA"/>
</dbReference>